<keyword evidence="1" id="KW-0472">Membrane</keyword>
<dbReference type="EMBL" id="JAVIZN010000002">
    <property type="protein sequence ID" value="MDR6207806.1"/>
    <property type="molecule type" value="Genomic_DNA"/>
</dbReference>
<dbReference type="PANTHER" id="PTHR23028:SF131">
    <property type="entry name" value="BLR2367 PROTEIN"/>
    <property type="match status" value="1"/>
</dbReference>
<feature type="transmembrane region" description="Helical" evidence="1">
    <location>
        <begin position="200"/>
        <end position="217"/>
    </location>
</feature>
<dbReference type="Proteomes" id="UP001245184">
    <property type="component" value="Unassembled WGS sequence"/>
</dbReference>
<gene>
    <name evidence="3" type="ORF">QF025_006526</name>
</gene>
<dbReference type="AlphaFoldDB" id="A0ABD5CR30"/>
<proteinExistence type="predicted"/>
<feature type="transmembrane region" description="Helical" evidence="1">
    <location>
        <begin position="287"/>
        <end position="309"/>
    </location>
</feature>
<dbReference type="InterPro" id="IPR002656">
    <property type="entry name" value="Acyl_transf_3_dom"/>
</dbReference>
<accession>A0ABD5CR30</accession>
<evidence type="ECO:0000313" key="4">
    <source>
        <dbReference type="Proteomes" id="UP001245184"/>
    </source>
</evidence>
<reference evidence="3 4" key="1">
    <citation type="submission" date="2023-08" db="EMBL/GenBank/DDBJ databases">
        <title>Genome sequencing of plant associated microbes to promote plant fitness in Sorghum bicolor and Oryza sativa.</title>
        <authorList>
            <person name="Coleman-Derr D."/>
        </authorList>
    </citation>
    <scope>NUCLEOTIDE SEQUENCE [LARGE SCALE GENOMIC DNA]</scope>
    <source>
        <strain evidence="3 4">SLBN-33</strain>
    </source>
</reference>
<feature type="transmembrane region" description="Helical" evidence="1">
    <location>
        <begin position="37"/>
        <end position="55"/>
    </location>
</feature>
<name>A0ABD5CR30_9BURK</name>
<feature type="transmembrane region" description="Helical" evidence="1">
    <location>
        <begin position="147"/>
        <end position="163"/>
    </location>
</feature>
<sequence>MRKETLHSVHALRFLAALAVVVHHALQAFNLPVSVDAAGVDVFFIISGLVIGLSMEAGDKPAQFVIKRLIRVMPMYWVATIVYAGMSHFSWGFTAPLSTYVRSACLWPVFGTDWYPIYYPAWTLEYEMFFYAVASLALWGLGKRGRVVTLIVIACLVATPIPVPGRPGAHFDTRFFLEFGAGMILSLALPALLRLQREIGLGLVVAALGLFALNYADNSPMRALVWGVPSAMLVMGLLPFDGWSAFKSKAAVFGGEISYSLYLTHLTGLQVASDIASALHLPILSHFWGAILVGIPTAVAFAALLHICIERPMLSFLRLTLLPRIPGKSSGQLRVEKTSDSASA</sequence>
<feature type="transmembrane region" description="Helical" evidence="1">
    <location>
        <begin position="12"/>
        <end position="31"/>
    </location>
</feature>
<feature type="transmembrane region" description="Helical" evidence="1">
    <location>
        <begin position="117"/>
        <end position="140"/>
    </location>
</feature>
<feature type="transmembrane region" description="Helical" evidence="1">
    <location>
        <begin position="175"/>
        <end position="193"/>
    </location>
</feature>
<dbReference type="Pfam" id="PF01757">
    <property type="entry name" value="Acyl_transf_3"/>
    <property type="match status" value="1"/>
</dbReference>
<evidence type="ECO:0000313" key="3">
    <source>
        <dbReference type="EMBL" id="MDR6207806.1"/>
    </source>
</evidence>
<feature type="domain" description="Acyltransferase 3" evidence="2">
    <location>
        <begin position="7"/>
        <end position="305"/>
    </location>
</feature>
<organism evidence="3 4">
    <name type="scientific">Paraburkholderia graminis</name>
    <dbReference type="NCBI Taxonomy" id="60548"/>
    <lineage>
        <taxon>Bacteria</taxon>
        <taxon>Pseudomonadati</taxon>
        <taxon>Pseudomonadota</taxon>
        <taxon>Betaproteobacteria</taxon>
        <taxon>Burkholderiales</taxon>
        <taxon>Burkholderiaceae</taxon>
        <taxon>Paraburkholderia</taxon>
    </lineage>
</organism>
<comment type="caution">
    <text evidence="3">The sequence shown here is derived from an EMBL/GenBank/DDBJ whole genome shotgun (WGS) entry which is preliminary data.</text>
</comment>
<feature type="transmembrane region" description="Helical" evidence="1">
    <location>
        <begin position="261"/>
        <end position="281"/>
    </location>
</feature>
<feature type="transmembrane region" description="Helical" evidence="1">
    <location>
        <begin position="76"/>
        <end position="97"/>
    </location>
</feature>
<dbReference type="RefSeq" id="WP_310034817.1">
    <property type="nucleotide sequence ID" value="NZ_JAVIZN010000002.1"/>
</dbReference>
<keyword evidence="1" id="KW-1133">Transmembrane helix</keyword>
<evidence type="ECO:0000256" key="1">
    <source>
        <dbReference type="SAM" id="Phobius"/>
    </source>
</evidence>
<protein>
    <submittedName>
        <fullName evidence="3">Exopolysaccharide production protein ExoZ</fullName>
    </submittedName>
</protein>
<dbReference type="PANTHER" id="PTHR23028">
    <property type="entry name" value="ACETYLTRANSFERASE"/>
    <property type="match status" value="1"/>
</dbReference>
<dbReference type="InterPro" id="IPR050879">
    <property type="entry name" value="Acyltransferase_3"/>
</dbReference>
<feature type="transmembrane region" description="Helical" evidence="1">
    <location>
        <begin position="223"/>
        <end position="240"/>
    </location>
</feature>
<evidence type="ECO:0000259" key="2">
    <source>
        <dbReference type="Pfam" id="PF01757"/>
    </source>
</evidence>
<keyword evidence="1" id="KW-0812">Transmembrane</keyword>